<evidence type="ECO:0000313" key="1">
    <source>
        <dbReference type="EMBL" id="AKU16245.1"/>
    </source>
</evidence>
<accession>A0A0K1JI40</accession>
<dbReference type="InterPro" id="IPR054206">
    <property type="entry name" value="DUF6912"/>
</dbReference>
<dbReference type="EMBL" id="CP011112">
    <property type="protein sequence ID" value="AKU16245.1"/>
    <property type="molecule type" value="Genomic_DNA"/>
</dbReference>
<name>A0A0K1JI40_9MICO</name>
<dbReference type="AlphaFoldDB" id="A0A0K1JI40"/>
<dbReference type="STRING" id="571913.VV02_10855"/>
<gene>
    <name evidence="1" type="ORF">VV02_10855</name>
</gene>
<evidence type="ECO:0000313" key="2">
    <source>
        <dbReference type="Proteomes" id="UP000066480"/>
    </source>
</evidence>
<protein>
    <submittedName>
        <fullName evidence="1">Uncharacterized protein</fullName>
    </submittedName>
</protein>
<organism evidence="1 2">
    <name type="scientific">Luteipulveratus mongoliensis</name>
    <dbReference type="NCBI Taxonomy" id="571913"/>
    <lineage>
        <taxon>Bacteria</taxon>
        <taxon>Bacillati</taxon>
        <taxon>Actinomycetota</taxon>
        <taxon>Actinomycetes</taxon>
        <taxon>Micrococcales</taxon>
        <taxon>Dermacoccaceae</taxon>
        <taxon>Luteipulveratus</taxon>
    </lineage>
</organism>
<sequence length="140" mass="15149">MKTMVRVYLPVTPADLEALSETNRLPGERQDAYAVTEKVRRDQPTEDPEVLEFGALQDAAMASGASSDRILVAAADMHPGVVREPDEGIETAVSVEGIVELQRVVSLHLGDPGDDGTGDDDVELSWYDVTELDQVRAELG</sequence>
<dbReference type="KEGG" id="lmoi:VV02_10855"/>
<proteinExistence type="predicted"/>
<reference evidence="1" key="1">
    <citation type="submission" date="2015-03" db="EMBL/GenBank/DDBJ databases">
        <title>Luteipulveratus halotolerans sp. nov., a novel actinobacterium (Dermacoccaceae) from Sarawak, Malaysia.</title>
        <authorList>
            <person name="Juboi H."/>
            <person name="Basik A."/>
            <person name="Shamsul S.S."/>
            <person name="Arnold P."/>
            <person name="Schmitt E.K."/>
            <person name="Sanglier J.-J."/>
            <person name="Yeo T."/>
        </authorList>
    </citation>
    <scope>NUCLEOTIDE SEQUENCE [LARGE SCALE GENOMIC DNA]</scope>
    <source>
        <strain evidence="1">MN07-A0370</strain>
    </source>
</reference>
<dbReference type="Proteomes" id="UP000066480">
    <property type="component" value="Chromosome"/>
</dbReference>
<dbReference type="RefSeq" id="WP_052591561.1">
    <property type="nucleotide sequence ID" value="NZ_CP011112.1"/>
</dbReference>
<dbReference type="Pfam" id="PF21853">
    <property type="entry name" value="DUF6912"/>
    <property type="match status" value="1"/>
</dbReference>
<dbReference type="OrthoDB" id="4866617at2"/>
<keyword evidence="2" id="KW-1185">Reference proteome</keyword>